<feature type="compositionally biased region" description="Low complexity" evidence="9">
    <location>
        <begin position="549"/>
        <end position="562"/>
    </location>
</feature>
<dbReference type="Gene3D" id="3.30.1610.10">
    <property type="entry name" value="Peptidase S59, nucleoporin"/>
    <property type="match status" value="1"/>
</dbReference>
<feature type="region of interest" description="Disordered" evidence="9">
    <location>
        <begin position="73"/>
        <end position="93"/>
    </location>
</feature>
<evidence type="ECO:0000313" key="11">
    <source>
        <dbReference type="EMBL" id="KAK1928860.1"/>
    </source>
</evidence>
<comment type="caution">
    <text evidence="11">The sequence shown here is derived from an EMBL/GenBank/DDBJ whole genome shotgun (WGS) entry which is preliminary data.</text>
</comment>
<dbReference type="GO" id="GO:0051028">
    <property type="term" value="P:mRNA transport"/>
    <property type="evidence" value="ECO:0007669"/>
    <property type="project" value="UniProtKB-KW"/>
</dbReference>
<dbReference type="AlphaFoldDB" id="A0AAD9FZ15"/>
<dbReference type="Proteomes" id="UP001259832">
    <property type="component" value="Unassembled WGS sequence"/>
</dbReference>
<evidence type="ECO:0000256" key="6">
    <source>
        <dbReference type="ARBA" id="ARBA00023010"/>
    </source>
</evidence>
<keyword evidence="7" id="KW-0906">Nuclear pore complex</keyword>
<keyword evidence="8" id="KW-0539">Nucleus</keyword>
<evidence type="ECO:0000256" key="8">
    <source>
        <dbReference type="ARBA" id="ARBA00023242"/>
    </source>
</evidence>
<dbReference type="GO" id="GO:0003723">
    <property type="term" value="F:RNA binding"/>
    <property type="evidence" value="ECO:0007669"/>
    <property type="project" value="TreeGrafter"/>
</dbReference>
<evidence type="ECO:0000259" key="10">
    <source>
        <dbReference type="PROSITE" id="PS51434"/>
    </source>
</evidence>
<comment type="subcellular location">
    <subcellularLocation>
        <location evidence="1">Nucleus</location>
        <location evidence="1">Nuclear pore complex</location>
    </subcellularLocation>
</comment>
<keyword evidence="6" id="KW-0811">Translocation</keyword>
<dbReference type="Pfam" id="PF04096">
    <property type="entry name" value="Nucleoporin2"/>
    <property type="match status" value="1"/>
</dbReference>
<dbReference type="PROSITE" id="PS51434">
    <property type="entry name" value="NUP_C"/>
    <property type="match status" value="1"/>
</dbReference>
<dbReference type="GO" id="GO:0034398">
    <property type="term" value="P:telomere tethering at nuclear periphery"/>
    <property type="evidence" value="ECO:0007669"/>
    <property type="project" value="TreeGrafter"/>
</dbReference>
<dbReference type="EMBL" id="JASMQC010000056">
    <property type="protein sequence ID" value="KAK1928860.1"/>
    <property type="molecule type" value="Genomic_DNA"/>
</dbReference>
<feature type="region of interest" description="Disordered" evidence="9">
    <location>
        <begin position="549"/>
        <end position="571"/>
    </location>
</feature>
<proteinExistence type="inferred from homology"/>
<feature type="compositionally biased region" description="Polar residues" evidence="9">
    <location>
        <begin position="289"/>
        <end position="313"/>
    </location>
</feature>
<dbReference type="InterPro" id="IPR036903">
    <property type="entry name" value="Nup98_auto-Pept-S59_dom_sf"/>
</dbReference>
<keyword evidence="3" id="KW-0813">Transport</keyword>
<reference evidence="11" key="1">
    <citation type="submission" date="2023-08" db="EMBL/GenBank/DDBJ databases">
        <title>Reference Genome Resource for the Citrus Pathogen Phytophthora citrophthora.</title>
        <authorList>
            <person name="Moller H."/>
            <person name="Coetzee B."/>
            <person name="Rose L.J."/>
            <person name="Van Niekerk J.M."/>
        </authorList>
    </citation>
    <scope>NUCLEOTIDE SEQUENCE</scope>
    <source>
        <strain evidence="11">STE-U-9442</strain>
    </source>
</reference>
<evidence type="ECO:0000313" key="12">
    <source>
        <dbReference type="Proteomes" id="UP001259832"/>
    </source>
</evidence>
<sequence length="717" mass="75559">MSLFGSSTNATSAGFSSGAPTYGGFGPPVGCGSFGVNVAPPPMNTSTSRCRLWMENASEPFGRVENTSKCFARNGERPTTSKWTPPKPPSHSPFQSVFHSNTVPLFGHSAEQKPKSLCGSSGGFAFGCGAPEPDAVVDASAGKSETMSLFGTCSKVGSGFGEPRTVFGSKSREAGGFTGGESRTAFGLNSLSASNKDPGRTVFGNASRCNEIGTGFGVGSTFAKPPLMPTSNPFAKSTQQLRTSSSNPFARTSVISSSNANPFEAQSSTFAVRVSANESVNPFAKPSGLPSNPFTEKKTPNVSVNRQNSSGSDKNLFAVPGSAWLTGQKSVGAAGSASLKFKSGLRPAFSIEASPWRTSTQQQQPVSSAPLLSFDWAVDSRKTASMHQSHETTSEASCIEAKNNSVRSSSSPANAAPEALVASPDSDPYGSGSFGAGLVEQKIKTAIDNPPSSVELKVLGGRSEPALIPRQQPSAKFASRLGLARQPLQVVPMRPVSRFPSHKRRTAPSTARSHLPQADPFCFSSSFSRLAISKKALRIKASGVPKPVVAVSGESDSSGEGSVADKEADAKVSPSPFCPVLRNKEYSTEPSMNELQQLSDDELSCVENFVISRRDCGKIAFVGATDVRGLQLDELVNFSDGEIVVYPDDNEKPAVGIGLNKPAIVDLCGISAEENESHENFLKRLELHTQKLGAIFLGYEDSKTGTSGVWKFRVEHF</sequence>
<evidence type="ECO:0000256" key="3">
    <source>
        <dbReference type="ARBA" id="ARBA00022448"/>
    </source>
</evidence>
<dbReference type="GO" id="GO:0008139">
    <property type="term" value="F:nuclear localization sequence binding"/>
    <property type="evidence" value="ECO:0007669"/>
    <property type="project" value="TreeGrafter"/>
</dbReference>
<dbReference type="PANTHER" id="PTHR23198">
    <property type="entry name" value="NUCLEOPORIN"/>
    <property type="match status" value="1"/>
</dbReference>
<dbReference type="GO" id="GO:0044614">
    <property type="term" value="C:nuclear pore cytoplasmic filaments"/>
    <property type="evidence" value="ECO:0007669"/>
    <property type="project" value="TreeGrafter"/>
</dbReference>
<evidence type="ECO:0000256" key="1">
    <source>
        <dbReference type="ARBA" id="ARBA00004567"/>
    </source>
</evidence>
<dbReference type="PANTHER" id="PTHR23198:SF6">
    <property type="entry name" value="NUCLEAR PORE COMPLEX PROTEIN NUP98-NUP96"/>
    <property type="match status" value="1"/>
</dbReference>
<dbReference type="GO" id="GO:0006606">
    <property type="term" value="P:protein import into nucleus"/>
    <property type="evidence" value="ECO:0007669"/>
    <property type="project" value="TreeGrafter"/>
</dbReference>
<evidence type="ECO:0000256" key="2">
    <source>
        <dbReference type="ARBA" id="ARBA00008926"/>
    </source>
</evidence>
<dbReference type="GO" id="GO:0000973">
    <property type="term" value="P:post-transcriptional tethering of RNA polymerase II gene DNA at nuclear periphery"/>
    <property type="evidence" value="ECO:0007669"/>
    <property type="project" value="TreeGrafter"/>
</dbReference>
<dbReference type="GO" id="GO:0017056">
    <property type="term" value="F:structural constituent of nuclear pore"/>
    <property type="evidence" value="ECO:0007669"/>
    <property type="project" value="InterPro"/>
</dbReference>
<evidence type="ECO:0000256" key="7">
    <source>
        <dbReference type="ARBA" id="ARBA00023132"/>
    </source>
</evidence>
<dbReference type="InterPro" id="IPR007230">
    <property type="entry name" value="Nup98_auto-Pept-S59_dom"/>
</dbReference>
<dbReference type="SUPFAM" id="SSF82215">
    <property type="entry name" value="C-terminal autoproteolytic domain of nucleoporin nup98"/>
    <property type="match status" value="1"/>
</dbReference>
<protein>
    <submittedName>
        <fullName evidence="11">Nuclear pore complex protein NUP98A</fullName>
    </submittedName>
</protein>
<keyword evidence="12" id="KW-1185">Reference proteome</keyword>
<feature type="region of interest" description="Disordered" evidence="9">
    <location>
        <begin position="283"/>
        <end position="315"/>
    </location>
</feature>
<evidence type="ECO:0000256" key="5">
    <source>
        <dbReference type="ARBA" id="ARBA00022927"/>
    </source>
</evidence>
<evidence type="ECO:0000256" key="9">
    <source>
        <dbReference type="SAM" id="MobiDB-lite"/>
    </source>
</evidence>
<gene>
    <name evidence="11" type="ORF">P3T76_015649</name>
</gene>
<feature type="region of interest" description="Disordered" evidence="9">
    <location>
        <begin position="405"/>
        <end position="424"/>
    </location>
</feature>
<keyword evidence="4" id="KW-0509">mRNA transport</keyword>
<organism evidence="11 12">
    <name type="scientific">Phytophthora citrophthora</name>
    <dbReference type="NCBI Taxonomy" id="4793"/>
    <lineage>
        <taxon>Eukaryota</taxon>
        <taxon>Sar</taxon>
        <taxon>Stramenopiles</taxon>
        <taxon>Oomycota</taxon>
        <taxon>Peronosporomycetes</taxon>
        <taxon>Peronosporales</taxon>
        <taxon>Peronosporaceae</taxon>
        <taxon>Phytophthora</taxon>
    </lineage>
</organism>
<dbReference type="InterPro" id="IPR037665">
    <property type="entry name" value="Nucleoporin_S59-like"/>
</dbReference>
<comment type="similarity">
    <text evidence="2">Belongs to the nucleoporin GLFG family.</text>
</comment>
<keyword evidence="5" id="KW-0653">Protein transport</keyword>
<dbReference type="GO" id="GO:0006405">
    <property type="term" value="P:RNA export from nucleus"/>
    <property type="evidence" value="ECO:0007669"/>
    <property type="project" value="TreeGrafter"/>
</dbReference>
<name>A0AAD9FZ15_9STRA</name>
<feature type="domain" description="Peptidase S59" evidence="10">
    <location>
        <begin position="583"/>
        <end position="717"/>
    </location>
</feature>
<accession>A0AAD9FZ15</accession>
<evidence type="ECO:0000256" key="4">
    <source>
        <dbReference type="ARBA" id="ARBA00022816"/>
    </source>
</evidence>
<feature type="compositionally biased region" description="Low complexity" evidence="9">
    <location>
        <begin position="405"/>
        <end position="419"/>
    </location>
</feature>